<keyword evidence="9 10" id="KW-0413">Isomerase</keyword>
<dbReference type="NCBIfam" id="TIGR01163">
    <property type="entry name" value="rpe"/>
    <property type="match status" value="1"/>
</dbReference>
<dbReference type="GO" id="GO:0004750">
    <property type="term" value="F:D-ribulose-phosphate 3-epimerase activity"/>
    <property type="evidence" value="ECO:0007669"/>
    <property type="project" value="UniProtKB-EC"/>
</dbReference>
<reference evidence="12 13" key="1">
    <citation type="submission" date="2020-08" db="EMBL/GenBank/DDBJ databases">
        <title>Genome public.</title>
        <authorList>
            <person name="Liu C."/>
            <person name="Sun Q."/>
        </authorList>
    </citation>
    <scope>NUCLEOTIDE SEQUENCE [LARGE SCALE GENOMIC DNA]</scope>
    <source>
        <strain evidence="12 13">BX10</strain>
    </source>
</reference>
<accession>A0ABR7NS90</accession>
<dbReference type="EMBL" id="JACRTJ010000015">
    <property type="protein sequence ID" value="MBC8598990.1"/>
    <property type="molecule type" value="Genomic_DNA"/>
</dbReference>
<dbReference type="HAMAP" id="MF_02227">
    <property type="entry name" value="RPE"/>
    <property type="match status" value="1"/>
</dbReference>
<name>A0ABR7NS90_9FIRM</name>
<dbReference type="Pfam" id="PF00834">
    <property type="entry name" value="Ribul_P_3_epim"/>
    <property type="match status" value="1"/>
</dbReference>
<gene>
    <name evidence="10" type="primary">rpe</name>
    <name evidence="12" type="ORF">H8708_07065</name>
</gene>
<evidence type="ECO:0000256" key="8">
    <source>
        <dbReference type="ARBA" id="ARBA00022723"/>
    </source>
</evidence>
<proteinExistence type="inferred from homology"/>
<dbReference type="RefSeq" id="WP_262427411.1">
    <property type="nucleotide sequence ID" value="NZ_JACRTJ010000015.1"/>
</dbReference>
<protein>
    <recommendedName>
        <fullName evidence="7 10">Ribulose-phosphate 3-epimerase</fullName>
        <ecNumber evidence="7 10">5.1.3.1</ecNumber>
    </recommendedName>
</protein>
<evidence type="ECO:0000256" key="9">
    <source>
        <dbReference type="ARBA" id="ARBA00023235"/>
    </source>
</evidence>
<dbReference type="PANTHER" id="PTHR11749">
    <property type="entry name" value="RIBULOSE-5-PHOSPHATE-3-EPIMERASE"/>
    <property type="match status" value="1"/>
</dbReference>
<keyword evidence="8 10" id="KW-0479">Metal-binding</keyword>
<feature type="binding site" evidence="10">
    <location>
        <begin position="141"/>
        <end position="144"/>
    </location>
    <ligand>
        <name>substrate</name>
    </ligand>
</feature>
<dbReference type="InterPro" id="IPR013785">
    <property type="entry name" value="Aldolase_TIM"/>
</dbReference>
<feature type="binding site" evidence="10">
    <location>
        <position position="65"/>
    </location>
    <ligand>
        <name>substrate</name>
    </ligand>
</feature>
<evidence type="ECO:0000256" key="4">
    <source>
        <dbReference type="ARBA" id="ARBA00001947"/>
    </source>
</evidence>
<evidence type="ECO:0000256" key="2">
    <source>
        <dbReference type="ARBA" id="ARBA00001936"/>
    </source>
</evidence>
<dbReference type="PIRSF" id="PIRSF001461">
    <property type="entry name" value="RPE"/>
    <property type="match status" value="1"/>
</dbReference>
<dbReference type="SUPFAM" id="SSF51366">
    <property type="entry name" value="Ribulose-phoshate binding barrel"/>
    <property type="match status" value="1"/>
</dbReference>
<dbReference type="CDD" id="cd00429">
    <property type="entry name" value="RPE"/>
    <property type="match status" value="1"/>
</dbReference>
<comment type="pathway">
    <text evidence="10">Carbohydrate degradation.</text>
</comment>
<dbReference type="Gene3D" id="3.20.20.70">
    <property type="entry name" value="Aldolase class I"/>
    <property type="match status" value="1"/>
</dbReference>
<feature type="binding site" evidence="10">
    <location>
        <begin position="196"/>
        <end position="197"/>
    </location>
    <ligand>
        <name>substrate</name>
    </ligand>
</feature>
<dbReference type="Proteomes" id="UP000647491">
    <property type="component" value="Unassembled WGS sequence"/>
</dbReference>
<evidence type="ECO:0000256" key="3">
    <source>
        <dbReference type="ARBA" id="ARBA00001941"/>
    </source>
</evidence>
<feature type="binding site" evidence="10">
    <location>
        <position position="32"/>
    </location>
    <ligand>
        <name>a divalent metal cation</name>
        <dbReference type="ChEBI" id="CHEBI:60240"/>
    </ligand>
</feature>
<evidence type="ECO:0000256" key="6">
    <source>
        <dbReference type="ARBA" id="ARBA00009541"/>
    </source>
</evidence>
<evidence type="ECO:0000256" key="7">
    <source>
        <dbReference type="ARBA" id="ARBA00013188"/>
    </source>
</evidence>
<comment type="cofactor">
    <cofactor evidence="4">
        <name>Zn(2+)</name>
        <dbReference type="ChEBI" id="CHEBI:29105"/>
    </cofactor>
</comment>
<dbReference type="InterPro" id="IPR011060">
    <property type="entry name" value="RibuloseP-bd_barrel"/>
</dbReference>
<dbReference type="InterPro" id="IPR026019">
    <property type="entry name" value="Ribul_P_3_epim"/>
</dbReference>
<comment type="cofactor">
    <cofactor evidence="10">
        <name>a divalent metal cation</name>
        <dbReference type="ChEBI" id="CHEBI:60240"/>
    </cofactor>
    <text evidence="10">Binds 1 divalent metal cation per subunit.</text>
</comment>
<dbReference type="InterPro" id="IPR000056">
    <property type="entry name" value="Ribul_P_3_epim-like"/>
</dbReference>
<comment type="cofactor">
    <cofactor evidence="2">
        <name>Mn(2+)</name>
        <dbReference type="ChEBI" id="CHEBI:29035"/>
    </cofactor>
</comment>
<feature type="binding site" evidence="10">
    <location>
        <position position="34"/>
    </location>
    <ligand>
        <name>a divalent metal cation</name>
        <dbReference type="ChEBI" id="CHEBI:60240"/>
    </ligand>
</feature>
<comment type="caution">
    <text evidence="12">The sequence shown here is derived from an EMBL/GenBank/DDBJ whole genome shotgun (WGS) entry which is preliminary data.</text>
</comment>
<organism evidence="12 13">
    <name type="scientific">Enterocloster hominis</name>
    <name type="common">ex Liu et al. 2021</name>
    <dbReference type="NCBI Taxonomy" id="2763663"/>
    <lineage>
        <taxon>Bacteria</taxon>
        <taxon>Bacillati</taxon>
        <taxon>Bacillota</taxon>
        <taxon>Clostridia</taxon>
        <taxon>Lachnospirales</taxon>
        <taxon>Lachnospiraceae</taxon>
        <taxon>Enterocloster</taxon>
    </lineage>
</organism>
<comment type="similarity">
    <text evidence="6 10 11">Belongs to the ribulose-phosphate 3-epimerase family.</text>
</comment>
<sequence length="221" mass="24064">MYILAPSILAADFSRLGEEVRTVADAGAEYIHLDVMDGAFVPSISFGMPVIQKLRPVTDKVFDVHMMVEEPGRYVADIKKAGADLICVHQEACRHLDRTLNQIRECGCKAAVALNPATPVETLSCVLKEADMFLIMSVNPGFGGQKFIPYTLEKIRKLRAMLNEAGLSTDIQVDGGISAANVRDVLDAGANVIVAGSAVFKNDAAANTREFLEIFSQYQER</sequence>
<dbReference type="EC" id="5.1.3.1" evidence="7 10"/>
<keyword evidence="10 11" id="KW-0119">Carbohydrate metabolism</keyword>
<evidence type="ECO:0000256" key="10">
    <source>
        <dbReference type="HAMAP-Rule" id="MF_02227"/>
    </source>
</evidence>
<evidence type="ECO:0000256" key="11">
    <source>
        <dbReference type="PIRNR" id="PIRNR001461"/>
    </source>
</evidence>
<comment type="cofactor">
    <cofactor evidence="5">
        <name>Fe(2+)</name>
        <dbReference type="ChEBI" id="CHEBI:29033"/>
    </cofactor>
</comment>
<comment type="catalytic activity">
    <reaction evidence="1 10 11">
        <text>D-ribulose 5-phosphate = D-xylulose 5-phosphate</text>
        <dbReference type="Rhea" id="RHEA:13677"/>
        <dbReference type="ChEBI" id="CHEBI:57737"/>
        <dbReference type="ChEBI" id="CHEBI:58121"/>
        <dbReference type="EC" id="5.1.3.1"/>
    </reaction>
</comment>
<evidence type="ECO:0000313" key="13">
    <source>
        <dbReference type="Proteomes" id="UP000647491"/>
    </source>
</evidence>
<feature type="active site" description="Proton acceptor" evidence="10">
    <location>
        <position position="34"/>
    </location>
</feature>
<evidence type="ECO:0000256" key="5">
    <source>
        <dbReference type="ARBA" id="ARBA00001954"/>
    </source>
</evidence>
<feature type="binding site" evidence="10">
    <location>
        <position position="65"/>
    </location>
    <ligand>
        <name>a divalent metal cation</name>
        <dbReference type="ChEBI" id="CHEBI:60240"/>
    </ligand>
</feature>
<dbReference type="NCBIfam" id="NF004076">
    <property type="entry name" value="PRK05581.1-4"/>
    <property type="match status" value="1"/>
</dbReference>
<feature type="active site" description="Proton donor" evidence="10">
    <location>
        <position position="174"/>
    </location>
</feature>
<comment type="cofactor">
    <cofactor evidence="3">
        <name>Co(2+)</name>
        <dbReference type="ChEBI" id="CHEBI:48828"/>
    </cofactor>
</comment>
<keyword evidence="13" id="KW-1185">Reference proteome</keyword>
<feature type="binding site" evidence="10">
    <location>
        <position position="7"/>
    </location>
    <ligand>
        <name>substrate</name>
    </ligand>
</feature>
<feature type="binding site" evidence="10">
    <location>
        <begin position="174"/>
        <end position="176"/>
    </location>
    <ligand>
        <name>substrate</name>
    </ligand>
</feature>
<feature type="binding site" evidence="10">
    <location>
        <position position="174"/>
    </location>
    <ligand>
        <name>a divalent metal cation</name>
        <dbReference type="ChEBI" id="CHEBI:60240"/>
    </ligand>
</feature>
<comment type="function">
    <text evidence="10">Catalyzes the reversible epimerization of D-ribulose 5-phosphate to D-xylulose 5-phosphate.</text>
</comment>
<evidence type="ECO:0000313" key="12">
    <source>
        <dbReference type="EMBL" id="MBC8598990.1"/>
    </source>
</evidence>
<evidence type="ECO:0000256" key="1">
    <source>
        <dbReference type="ARBA" id="ARBA00001782"/>
    </source>
</evidence>